<dbReference type="EMBL" id="JAPNKE010000002">
    <property type="protein sequence ID" value="MCY1008610.1"/>
    <property type="molecule type" value="Genomic_DNA"/>
</dbReference>
<comment type="caution">
    <text evidence="2">The sequence shown here is derived from an EMBL/GenBank/DDBJ whole genome shotgun (WGS) entry which is preliminary data.</text>
</comment>
<evidence type="ECO:0000256" key="1">
    <source>
        <dbReference type="SAM" id="Phobius"/>
    </source>
</evidence>
<feature type="transmembrane region" description="Helical" evidence="1">
    <location>
        <begin position="63"/>
        <end position="86"/>
    </location>
</feature>
<sequence length="116" mass="12021">MSKDAAWLFAAAGSMTAITIGTSVIAAVSKDLLRDQVRAIQGQGYRLPTDDALLDLSYGSYKLGVGLAIGTGVFAAALFSVAAWLARTERAGQPKRVSLSPFAGGRQAGLSLSGRF</sequence>
<accession>A0A9X3EST2</accession>
<proteinExistence type="predicted"/>
<keyword evidence="1" id="KW-0472">Membrane</keyword>
<dbReference type="Proteomes" id="UP001150924">
    <property type="component" value="Unassembled WGS sequence"/>
</dbReference>
<protein>
    <submittedName>
        <fullName evidence="2">Uncharacterized protein</fullName>
    </submittedName>
</protein>
<feature type="transmembrane region" description="Helical" evidence="1">
    <location>
        <begin position="7"/>
        <end position="28"/>
    </location>
</feature>
<keyword evidence="3" id="KW-1185">Reference proteome</keyword>
<organism evidence="2 3">
    <name type="scientific">Nannocystis pusilla</name>
    <dbReference type="NCBI Taxonomy" id="889268"/>
    <lineage>
        <taxon>Bacteria</taxon>
        <taxon>Pseudomonadati</taxon>
        <taxon>Myxococcota</taxon>
        <taxon>Polyangia</taxon>
        <taxon>Nannocystales</taxon>
        <taxon>Nannocystaceae</taxon>
        <taxon>Nannocystis</taxon>
    </lineage>
</organism>
<name>A0A9X3EST2_9BACT</name>
<dbReference type="RefSeq" id="WP_267771213.1">
    <property type="nucleotide sequence ID" value="NZ_JAPNKE010000002.1"/>
</dbReference>
<gene>
    <name evidence="2" type="ORF">OV079_24215</name>
</gene>
<dbReference type="AlphaFoldDB" id="A0A9X3EST2"/>
<evidence type="ECO:0000313" key="3">
    <source>
        <dbReference type="Proteomes" id="UP001150924"/>
    </source>
</evidence>
<reference evidence="2" key="1">
    <citation type="submission" date="2022-11" db="EMBL/GenBank/DDBJ databases">
        <title>Minimal conservation of predation-associated metabolite biosynthetic gene clusters underscores biosynthetic potential of Myxococcota including descriptions for ten novel species: Archangium lansinium sp. nov., Myxococcus landrumus sp. nov., Nannocystis bai.</title>
        <authorList>
            <person name="Ahearne A."/>
            <person name="Stevens C."/>
            <person name="Phillips K."/>
        </authorList>
    </citation>
    <scope>NUCLEOTIDE SEQUENCE</scope>
    <source>
        <strain evidence="2">Na p29</strain>
    </source>
</reference>
<keyword evidence="1" id="KW-0812">Transmembrane</keyword>
<evidence type="ECO:0000313" key="2">
    <source>
        <dbReference type="EMBL" id="MCY1008610.1"/>
    </source>
</evidence>
<keyword evidence="1" id="KW-1133">Transmembrane helix</keyword>